<evidence type="ECO:0000256" key="10">
    <source>
        <dbReference type="SAM" id="MobiDB-lite"/>
    </source>
</evidence>
<evidence type="ECO:0000256" key="1">
    <source>
        <dbReference type="ARBA" id="ARBA00004141"/>
    </source>
</evidence>
<gene>
    <name evidence="12" type="ORF">ACIO7M_12990</name>
</gene>
<evidence type="ECO:0000256" key="9">
    <source>
        <dbReference type="ARBA" id="ARBA00023284"/>
    </source>
</evidence>
<evidence type="ECO:0000313" key="13">
    <source>
        <dbReference type="Proteomes" id="UP001617351"/>
    </source>
</evidence>
<keyword evidence="8" id="KW-1015">Disulfide bond</keyword>
<evidence type="ECO:0000256" key="5">
    <source>
        <dbReference type="ARBA" id="ARBA00022989"/>
    </source>
</evidence>
<dbReference type="CDD" id="cd12922">
    <property type="entry name" value="VKOR_5"/>
    <property type="match status" value="1"/>
</dbReference>
<keyword evidence="6" id="KW-0560">Oxidoreductase</keyword>
<dbReference type="InterPro" id="IPR038354">
    <property type="entry name" value="VKOR_sf"/>
</dbReference>
<keyword evidence="9" id="KW-0676">Redox-active center</keyword>
<dbReference type="Pfam" id="PF07884">
    <property type="entry name" value="VKOR"/>
    <property type="match status" value="1"/>
</dbReference>
<name>A0ABW8EFJ3_STRT5</name>
<evidence type="ECO:0000256" key="4">
    <source>
        <dbReference type="ARBA" id="ARBA00022719"/>
    </source>
</evidence>
<evidence type="ECO:0000256" key="7">
    <source>
        <dbReference type="ARBA" id="ARBA00023136"/>
    </source>
</evidence>
<feature type="domain" description="Vitamin K epoxide reductase" evidence="11">
    <location>
        <begin position="212"/>
        <end position="350"/>
    </location>
</feature>
<evidence type="ECO:0000256" key="6">
    <source>
        <dbReference type="ARBA" id="ARBA00023002"/>
    </source>
</evidence>
<evidence type="ECO:0000259" key="11">
    <source>
        <dbReference type="SMART" id="SM00756"/>
    </source>
</evidence>
<reference evidence="12 13" key="1">
    <citation type="submission" date="2024-10" db="EMBL/GenBank/DDBJ databases">
        <title>The Natural Products Discovery Center: Release of the First 8490 Sequenced Strains for Exploring Actinobacteria Biosynthetic Diversity.</title>
        <authorList>
            <person name="Kalkreuter E."/>
            <person name="Kautsar S.A."/>
            <person name="Yang D."/>
            <person name="Bader C.D."/>
            <person name="Teijaro C.N."/>
            <person name="Fluegel L."/>
            <person name="Davis C.M."/>
            <person name="Simpson J.R."/>
            <person name="Lauterbach L."/>
            <person name="Steele A.D."/>
            <person name="Gui C."/>
            <person name="Meng S."/>
            <person name="Li G."/>
            <person name="Viehrig K."/>
            <person name="Ye F."/>
            <person name="Su P."/>
            <person name="Kiefer A.F."/>
            <person name="Nichols A."/>
            <person name="Cepeda A.J."/>
            <person name="Yan W."/>
            <person name="Fan B."/>
            <person name="Jiang Y."/>
            <person name="Adhikari A."/>
            <person name="Zheng C.-J."/>
            <person name="Schuster L."/>
            <person name="Cowan T.M."/>
            <person name="Smanski M.J."/>
            <person name="Chevrette M.G."/>
            <person name="De Carvalho L.P.S."/>
            <person name="Shen B."/>
        </authorList>
    </citation>
    <scope>NUCLEOTIDE SEQUENCE [LARGE SCALE GENOMIC DNA]</scope>
    <source>
        <strain evidence="12 13">NPDC087220</strain>
    </source>
</reference>
<sequence>MTAAAGRADLTAETPDLAESAVRARLERRPAAEAAAVVRAGAGLPVARGRAVRAAGRRRVVLFAADGAAPARLPPGDRRDACTLLVPADRAGLVDFDPGDRAAGIGADERMVRTSSRLPAVRDGSPSDGRDATAHLVAPACAHGAPVDVVRPEGATRRARRPLHPAAQPDRAPAAPSAGRGADRSGALHDPAATAGPRAAGAAARRGTVGAGRGFAWLLVAAGFPASFALTPDKFALLRDPDFAPSCNLSPGASCADVMSSAQASVLGFPDSLTGPAAYAAVVAIGCGLLACAHHRPWFRAGPDVATLLGAGFCMRLMSQALYATGALCPRCCPAWAATIALFRYTTVHTLRPGVIRAPRVLPSGVREFHRAVPATWCGVIVLLTATCFHAHWETLL</sequence>
<dbReference type="Proteomes" id="UP001617351">
    <property type="component" value="Unassembled WGS sequence"/>
</dbReference>
<feature type="compositionally biased region" description="Low complexity" evidence="10">
    <location>
        <begin position="165"/>
        <end position="180"/>
    </location>
</feature>
<evidence type="ECO:0000256" key="8">
    <source>
        <dbReference type="ARBA" id="ARBA00023157"/>
    </source>
</evidence>
<keyword evidence="7" id="KW-0472">Membrane</keyword>
<comment type="caution">
    <text evidence="12">The sequence shown here is derived from an EMBL/GenBank/DDBJ whole genome shotgun (WGS) entry which is preliminary data.</text>
</comment>
<dbReference type="Gene3D" id="1.20.1440.130">
    <property type="entry name" value="VKOR domain"/>
    <property type="match status" value="1"/>
</dbReference>
<keyword evidence="13" id="KW-1185">Reference proteome</keyword>
<comment type="similarity">
    <text evidence="2">Belongs to the VKOR family.</text>
</comment>
<feature type="region of interest" description="Disordered" evidence="10">
    <location>
        <begin position="147"/>
        <end position="199"/>
    </location>
</feature>
<evidence type="ECO:0000313" key="12">
    <source>
        <dbReference type="EMBL" id="MFJ2822014.1"/>
    </source>
</evidence>
<comment type="subcellular location">
    <subcellularLocation>
        <location evidence="1">Membrane</location>
        <topology evidence="1">Multi-pass membrane protein</topology>
    </subcellularLocation>
</comment>
<organism evidence="12 13">
    <name type="scientific">Streptomyces toxytricini</name>
    <name type="common">Actinomyces toxytricini</name>
    <dbReference type="NCBI Taxonomy" id="67369"/>
    <lineage>
        <taxon>Bacteria</taxon>
        <taxon>Bacillati</taxon>
        <taxon>Actinomycetota</taxon>
        <taxon>Actinomycetes</taxon>
        <taxon>Kitasatosporales</taxon>
        <taxon>Streptomycetaceae</taxon>
        <taxon>Streptomyces</taxon>
    </lineage>
</organism>
<proteinExistence type="inferred from homology"/>
<dbReference type="InterPro" id="IPR041714">
    <property type="entry name" value="VKOR_Actinobacteria"/>
</dbReference>
<dbReference type="SMART" id="SM00756">
    <property type="entry name" value="VKc"/>
    <property type="match status" value="1"/>
</dbReference>
<dbReference type="RefSeq" id="WP_402380339.1">
    <property type="nucleotide sequence ID" value="NZ_JBIUYY010000005.1"/>
</dbReference>
<evidence type="ECO:0000256" key="2">
    <source>
        <dbReference type="ARBA" id="ARBA00006214"/>
    </source>
</evidence>
<protein>
    <submittedName>
        <fullName evidence="12">Vitamin K epoxide reductase family protein</fullName>
    </submittedName>
</protein>
<evidence type="ECO:0000256" key="3">
    <source>
        <dbReference type="ARBA" id="ARBA00022692"/>
    </source>
</evidence>
<keyword evidence="5" id="KW-1133">Transmembrane helix</keyword>
<keyword evidence="3" id="KW-0812">Transmembrane</keyword>
<dbReference type="InterPro" id="IPR012932">
    <property type="entry name" value="VKOR"/>
</dbReference>
<accession>A0ABW8EFJ3</accession>
<keyword evidence="4" id="KW-0874">Quinone</keyword>
<dbReference type="EMBL" id="JBIUYY010000005">
    <property type="protein sequence ID" value="MFJ2822014.1"/>
    <property type="molecule type" value="Genomic_DNA"/>
</dbReference>